<dbReference type="AlphaFoldDB" id="A0A6C0B573"/>
<accession>A0A6C0B573</accession>
<name>A0A6C0B573_9ZZZZ</name>
<protein>
    <submittedName>
        <fullName evidence="1">Uncharacterized protein</fullName>
    </submittedName>
</protein>
<reference evidence="1" key="1">
    <citation type="journal article" date="2020" name="Nature">
        <title>Giant virus diversity and host interactions through global metagenomics.</title>
        <authorList>
            <person name="Schulz F."/>
            <person name="Roux S."/>
            <person name="Paez-Espino D."/>
            <person name="Jungbluth S."/>
            <person name="Walsh D.A."/>
            <person name="Denef V.J."/>
            <person name="McMahon K.D."/>
            <person name="Konstantinidis K.T."/>
            <person name="Eloe-Fadrosh E.A."/>
            <person name="Kyrpides N.C."/>
            <person name="Woyke T."/>
        </authorList>
    </citation>
    <scope>NUCLEOTIDE SEQUENCE</scope>
    <source>
        <strain evidence="1">GVMAG-M-3300009684-20</strain>
    </source>
</reference>
<evidence type="ECO:0000313" key="1">
    <source>
        <dbReference type="EMBL" id="QHS87236.1"/>
    </source>
</evidence>
<organism evidence="1">
    <name type="scientific">viral metagenome</name>
    <dbReference type="NCBI Taxonomy" id="1070528"/>
    <lineage>
        <taxon>unclassified sequences</taxon>
        <taxon>metagenomes</taxon>
        <taxon>organismal metagenomes</taxon>
    </lineage>
</organism>
<proteinExistence type="predicted"/>
<dbReference type="EMBL" id="MN739079">
    <property type="protein sequence ID" value="QHS87236.1"/>
    <property type="molecule type" value="Genomic_DNA"/>
</dbReference>
<sequence>MDYQRLRAGADAEARDEYDYDPRVAFQATSVNQSEVIPHNRNVHVPTTGGQATIAELNHPELQHTLTLPVQSAPSMVSKTRNIIIDSARRDWTVQPDAYSNVFAFGTQSPSQSGGPQSPFYFNNPTIPLAAWESPVIPAKVGSGSLSINPQTPNSRPQTFPPGVALPSYLSRVNQGLVRPTYGWKIVLYNGRLVHSPTTVVYTDPSTKVYFYPVYDSAEPLGAQIGIDIQPKQYGTNTYTYATQLALSNVSEIKLSRAILPVRATQPYLPTTFSSVIDYPMSFHSQPYILMTIQNLKGGYLGGSQIVQQSFSVLTQNTRTLYEGTGNYPNQFSDYYSWSNESYTFDPPIAKLSNANIQLWNPVGDVFSHLDNLSIVDFAIDTVNIGKVKFFVTQTTTNLSFGDCNAFLTTDIRVGDEIAFYAPALTQVSSDPSSGKLSSFFNLMSNNFLVTDVCGTDFVVPHTSPLFSVGTSFTAVPKVAGFAGMSNAIVTLCSVLQTISRVCLQQYPTAPAGVPFANRRTLANDYAIPLMNLNAQATFVLEVTTLEPDTTNIQKIIPN</sequence>